<dbReference type="CDD" id="cd02440">
    <property type="entry name" value="AdoMet_MTases"/>
    <property type="match status" value="1"/>
</dbReference>
<sequence>MGSRPKMFASEPIAIVGSSCRLPGGANSPSRLWELLETPRDVVQQIPASRFNTETFYHEDSQHHGSTNVKHAYLLDEDPRGFDRDFFSINPKEAEAMDPQQRQLLETVYEGIEAAGYSMQQLRGSSTAVFVGCMFYDYQYTAVRGVESLPQYHATGTGSSILSNRVSYFYDWRGPSVTLDTACSSSLVALHQAVSALRNGEASMAVAAGSNLILGPEPFISESKLNMLSPNGRSFMWDSQADGYTRGEGFGVVFLKTLSQAIADGDHIECVIRETGVNSDGKTPGITMPSYESQARLIRDTYARCGLDPSRESDRPHYFEAHGTGTPAGDPIEARAIQSVFFPNGGDTDADKSEHSELFVGSIKTIIGHTEGTAGVAGVLKASLALQHGRIPANLHFQELNPKIQPYYTNLRIPTETVPWPSVPPGGVRRVSVNSFGFGGTNAHAILESYEGSGGSAGPGGADGSDSGFDTASTSSLAADEAGDSDGDGVIVSDPRLKVKEALQAVVGPFVLSAHSSAALAANAIALASHLRAHGDTNIDLAALAHTLFRRTPFAFRAAVPACSTAAQLASRLEDAAKSLERRAGVPTVFPEALPPRILGIFTGQGAQWATMGRELYHGASASGVFRAAIDAMQRSLDSLPATEDRPTWRLADQLLAGTETSRVAEAAVSQPLCTALQVALVDTLRTAGIEFAAVVGHSSGEIAAAYTAGFLDAADAIRVAYYRGLHAHRAQGPPSDSSGDGSGTGSRGKMMAVGMGWEQATAFCAEFDGALVAAASNSHTSCTLAGDADAVDKAFARLQNEGTFARVLQVDTAYHSHHMQPCAGPYLASLRECGVKQLVPPQKQCQWYSSVWDNDDHQQGADGIPLLEGQYWVDNLTRPVKFSQALARAVDKDHVFDLALEVGPHPALKGPAAETVKTSTGGGVSLPYASALKRGQNAVESLTEALGTVWSLFPAPPGERPVITFDGVRRALRQDITAANLGVEELKVLKGLPPYSWNHASPIWKESRASRLFRVGARRGHSRHELLGHPVMYGGGGPRDSKREVHWKQVLRLQELPWLAGHVIQGEVLFPASGYLSMAYEAALQLVDDDDDKKKQRPVRLVELHDVDIVRAMRLEHDSGLEVVLNVRVTSHSDDCITAQVACYSGPVDAPLPLDAPQTALSAHFTGGVRLWLGRSGSDQEGEDEEKEVLPRRAGESTRPLPMDALDMEQLYSSLAEVGLQYSSPFKAKAVLRRLHRATVTLSSPPEASALHACMHPVPVDTAAQGLLAAFSFPGDDRLATLYLPTRVDCVRIVPPRSKHLGDQQQQQQEEQQLTADATVTSTAGSTIVGDIDLFNAADEVKVQIRGICLTAVGQQQRDAWLYAGTQWVRDADSGIEPARAATLSDELNVQYEVLSRASYFYLRQFRTILPQEMLIMSKSYRRNVEWALQVLLPQIEAGKHSGLPGFKPEWKDDTPAMIEALRQESIGSQKTAEERYHCKMHWDFLRSVGDKLISVVRSMTPWVRIWTSHQLEWVYADGIGYSAANRDAATLIAQLAHRYPRMTIVDVGAGSGGTSGAVLKALQEQQLQVAEYNYTDKSPEILDRARVLHGHHKNVVFKKLDIDKDPAEQGFPDASVDIVIASKILHKLKSLPDALRRCRQMLRPGGQLILLEPTDDFLMSQIVKLALPDFFVGLEDGRVNGPTVDLERWDQLLRATGFAGADRTSTRTVSYCSVIVAHAVDDTVQLLREPLAATPEALAPSLGGGDVFIVAGGGAITSDLVSQCQNLLQAAMSPDKVTVIPSLEAVGTSHNITPGSAVLCLAELDQPVFQSSGDQSQGDDDAGVAQRFRGLQAIMAAAGSVLWVTSGARSGRDPYANMVVGMGSTLRAERGSSLRLQFLDVDEPSALLLESSQSKSESYSNRGAALLATMLLRLAIFDPTSRDDVLWTQEPELALSEAGALYVPRVLALDAPNRRNAARRRRVTQQVALPHPSPGAMAVVLERGPGASSSSSPWELKTAESLGTSSPKGARGEGGVPVQVTTSSLQRFTCNDRGDSASPAHLLIHVCVGRDVASGEKVVALSGVNSSLVDITQKHHVLRRWARSDDDNNDNGDDDRAWLQGFLARACASRLLLDVHGPAWIHGAPAQLGDALNAVACEKDITIFQTTSSTAGAAGAATTFVHPYAREDDLLSLPLPKGLRTLVDLSTSQSGAAIKALCSARSVEIKQVDWADLTVGFEVDELGHLAKNHDVVATENAGNAVEGVVTLEQAIAGLLPIEQQLSPTAVVDWSAAETVTADVSPLEHGHLFAPNKTYLLCGMTGDMGISVCLWMVEHGARHVVLMSRNPNISPSILGHMAGKFGADVRPVAVNITELAGLRAAVAAIRADMPPIGGAMNGAMILRDRLFQNMPWDDFAAVLAPKVAGSRNLDASAYAAANQYMTGLVRQRRGRGLAASVLHIAILTGFGYIHRSDAAHAETMNKALRTRYHNQAEPDLHAMLAEAVVSGRIHNDLDVGADSGGELITGLRTAFEGEDKQLAAQDPRFARYLRDGEGGDDDDGDASAGAAAMSVQAQLAEVGGAEGDAGQQRAVLEKAFAAALGRLLEMDPAAVDPARPVASLGVDSLVAIRIREWMLREMGVDVSVIKVMSDTYPMSRMCDDALVSWRKQQKKKDKDVLAR</sequence>
<evidence type="ECO:0000256" key="3">
    <source>
        <dbReference type="ARBA" id="ARBA00022603"/>
    </source>
</evidence>
<dbReference type="InterPro" id="IPR009081">
    <property type="entry name" value="PP-bd_ACP"/>
</dbReference>
<dbReference type="Gene3D" id="3.40.366.10">
    <property type="entry name" value="Malonyl-Coenzyme A Acyl Carrier Protein, domain 2"/>
    <property type="match status" value="1"/>
</dbReference>
<dbReference type="Pfam" id="PF08242">
    <property type="entry name" value="Methyltransf_12"/>
    <property type="match status" value="1"/>
</dbReference>
<dbReference type="STRING" id="196109.A0A136JCZ1"/>
<gene>
    <name evidence="12" type="ORF">Micbo1qcDRAFT_143263</name>
</gene>
<dbReference type="SUPFAM" id="SSF53335">
    <property type="entry name" value="S-adenosyl-L-methionine-dependent methyltransferases"/>
    <property type="match status" value="1"/>
</dbReference>
<dbReference type="OrthoDB" id="329835at2759"/>
<dbReference type="InterPro" id="IPR018201">
    <property type="entry name" value="Ketoacyl_synth_AS"/>
</dbReference>
<evidence type="ECO:0000256" key="4">
    <source>
        <dbReference type="ARBA" id="ARBA00022679"/>
    </source>
</evidence>
<feature type="region of interest" description="C-terminal hotdog fold" evidence="7">
    <location>
        <begin position="1204"/>
        <end position="1360"/>
    </location>
</feature>
<feature type="region of interest" description="N-terminal hotdog fold" evidence="7">
    <location>
        <begin position="1025"/>
        <end position="1177"/>
    </location>
</feature>
<dbReference type="PANTHER" id="PTHR43775:SF20">
    <property type="entry name" value="HYBRID PKS-NRPS SYNTHETASE APDA"/>
    <property type="match status" value="1"/>
</dbReference>
<dbReference type="SUPFAM" id="SSF51735">
    <property type="entry name" value="NAD(P)-binding Rossmann-fold domains"/>
    <property type="match status" value="1"/>
</dbReference>
<feature type="domain" description="Carrier" evidence="9">
    <location>
        <begin position="2568"/>
        <end position="2651"/>
    </location>
</feature>
<dbReference type="GO" id="GO:0006633">
    <property type="term" value="P:fatty acid biosynthetic process"/>
    <property type="evidence" value="ECO:0007669"/>
    <property type="project" value="InterPro"/>
</dbReference>
<dbReference type="Gene3D" id="3.40.50.150">
    <property type="entry name" value="Vaccinia Virus protein VP39"/>
    <property type="match status" value="1"/>
</dbReference>
<evidence type="ECO:0000313" key="13">
    <source>
        <dbReference type="Proteomes" id="UP000070501"/>
    </source>
</evidence>
<dbReference type="PANTHER" id="PTHR43775">
    <property type="entry name" value="FATTY ACID SYNTHASE"/>
    <property type="match status" value="1"/>
</dbReference>
<keyword evidence="5" id="KW-0560">Oxidoreductase</keyword>
<dbReference type="GO" id="GO:0031177">
    <property type="term" value="F:phosphopantetheine binding"/>
    <property type="evidence" value="ECO:0007669"/>
    <property type="project" value="InterPro"/>
</dbReference>
<keyword evidence="2" id="KW-0597">Phosphoprotein</keyword>
<feature type="compositionally biased region" description="Low complexity" evidence="8">
    <location>
        <begin position="464"/>
        <end position="480"/>
    </location>
</feature>
<dbReference type="Pfam" id="PF14765">
    <property type="entry name" value="PS-DH"/>
    <property type="match status" value="1"/>
</dbReference>
<dbReference type="PROSITE" id="PS00606">
    <property type="entry name" value="KS3_1"/>
    <property type="match status" value="1"/>
</dbReference>
<dbReference type="GO" id="GO:0008168">
    <property type="term" value="F:methyltransferase activity"/>
    <property type="evidence" value="ECO:0007669"/>
    <property type="project" value="UniProtKB-KW"/>
</dbReference>
<dbReference type="InterPro" id="IPR049552">
    <property type="entry name" value="PKS_DH_N"/>
</dbReference>
<evidence type="ECO:0000256" key="5">
    <source>
        <dbReference type="ARBA" id="ARBA00023002"/>
    </source>
</evidence>
<dbReference type="Gene3D" id="1.10.1200.10">
    <property type="entry name" value="ACP-like"/>
    <property type="match status" value="1"/>
</dbReference>
<dbReference type="Gene3D" id="3.40.50.720">
    <property type="entry name" value="NAD(P)-binding Rossmann-like Domain"/>
    <property type="match status" value="2"/>
</dbReference>
<dbReference type="InterPro" id="IPR014043">
    <property type="entry name" value="Acyl_transferase_dom"/>
</dbReference>
<dbReference type="InterPro" id="IPR013217">
    <property type="entry name" value="Methyltransf_12"/>
</dbReference>
<feature type="region of interest" description="Disordered" evidence="8">
    <location>
        <begin position="1175"/>
        <end position="1204"/>
    </location>
</feature>
<dbReference type="PROSITE" id="PS52004">
    <property type="entry name" value="KS3_2"/>
    <property type="match status" value="1"/>
</dbReference>
<keyword evidence="13" id="KW-1185">Reference proteome</keyword>
<dbReference type="InterPro" id="IPR020806">
    <property type="entry name" value="PKS_PP-bd"/>
</dbReference>
<dbReference type="PROSITE" id="PS50075">
    <property type="entry name" value="CARRIER"/>
    <property type="match status" value="1"/>
</dbReference>
<dbReference type="Pfam" id="PF21089">
    <property type="entry name" value="PKS_DH_N"/>
    <property type="match status" value="1"/>
</dbReference>
<evidence type="ECO:0000256" key="1">
    <source>
        <dbReference type="ARBA" id="ARBA00022450"/>
    </source>
</evidence>
<dbReference type="SUPFAM" id="SSF55048">
    <property type="entry name" value="Probable ACP-binding domain of malonyl-CoA ACP transacylase"/>
    <property type="match status" value="1"/>
</dbReference>
<dbReference type="Pfam" id="PF00550">
    <property type="entry name" value="PP-binding"/>
    <property type="match status" value="1"/>
</dbReference>
<feature type="compositionally biased region" description="Gly residues" evidence="8">
    <location>
        <begin position="452"/>
        <end position="463"/>
    </location>
</feature>
<dbReference type="SMART" id="SM00825">
    <property type="entry name" value="PKS_KS"/>
    <property type="match status" value="1"/>
</dbReference>
<dbReference type="InterPro" id="IPR036736">
    <property type="entry name" value="ACP-like_sf"/>
</dbReference>
<dbReference type="CDD" id="cd00833">
    <property type="entry name" value="PKS"/>
    <property type="match status" value="1"/>
</dbReference>
<dbReference type="InterPro" id="IPR016036">
    <property type="entry name" value="Malonyl_transacylase_ACP-bd"/>
</dbReference>
<dbReference type="PROSITE" id="PS00012">
    <property type="entry name" value="PHOSPHOPANTETHEINE"/>
    <property type="match status" value="1"/>
</dbReference>
<dbReference type="Pfam" id="PF00698">
    <property type="entry name" value="Acyl_transf_1"/>
    <property type="match status" value="1"/>
</dbReference>
<feature type="active site" description="Proton acceptor; for dehydratase activity" evidence="7">
    <location>
        <position position="1063"/>
    </location>
</feature>
<dbReference type="SMART" id="SM00826">
    <property type="entry name" value="PKS_DH"/>
    <property type="match status" value="1"/>
</dbReference>
<feature type="region of interest" description="Disordered" evidence="8">
    <location>
        <begin position="730"/>
        <end position="750"/>
    </location>
</feature>
<dbReference type="InterPro" id="IPR013968">
    <property type="entry name" value="PKS_KR"/>
</dbReference>
<dbReference type="InterPro" id="IPR016039">
    <property type="entry name" value="Thiolase-like"/>
</dbReference>
<feature type="active site" description="Proton donor; for dehydratase activity" evidence="7">
    <location>
        <position position="1262"/>
    </location>
</feature>
<keyword evidence="6" id="KW-0511">Multifunctional enzyme</keyword>
<dbReference type="InterPro" id="IPR020807">
    <property type="entry name" value="PKS_DH"/>
</dbReference>
<dbReference type="InterPro" id="IPR014030">
    <property type="entry name" value="Ketoacyl_synth_N"/>
</dbReference>
<evidence type="ECO:0000256" key="2">
    <source>
        <dbReference type="ARBA" id="ARBA00022553"/>
    </source>
</evidence>
<dbReference type="Proteomes" id="UP000070501">
    <property type="component" value="Unassembled WGS sequence"/>
</dbReference>
<dbReference type="PROSITE" id="PS52019">
    <property type="entry name" value="PKS_MFAS_DH"/>
    <property type="match status" value="1"/>
</dbReference>
<keyword evidence="3" id="KW-0489">Methyltransferase</keyword>
<dbReference type="InterPro" id="IPR049900">
    <property type="entry name" value="PKS_mFAS_DH"/>
</dbReference>
<dbReference type="GO" id="GO:0016491">
    <property type="term" value="F:oxidoreductase activity"/>
    <property type="evidence" value="ECO:0007669"/>
    <property type="project" value="UniProtKB-KW"/>
</dbReference>
<dbReference type="InterPro" id="IPR042104">
    <property type="entry name" value="PKS_dehydratase_sf"/>
</dbReference>
<evidence type="ECO:0000259" key="10">
    <source>
        <dbReference type="PROSITE" id="PS52004"/>
    </source>
</evidence>
<evidence type="ECO:0000256" key="7">
    <source>
        <dbReference type="PROSITE-ProRule" id="PRU01363"/>
    </source>
</evidence>
<dbReference type="Gene3D" id="3.10.129.110">
    <property type="entry name" value="Polyketide synthase dehydratase"/>
    <property type="match status" value="1"/>
</dbReference>
<dbReference type="SMART" id="SM00823">
    <property type="entry name" value="PKS_PP"/>
    <property type="match status" value="1"/>
</dbReference>
<protein>
    <submittedName>
        <fullName evidence="12">Uncharacterized protein</fullName>
    </submittedName>
</protein>
<dbReference type="GO" id="GO:0004315">
    <property type="term" value="F:3-oxoacyl-[acyl-carrier-protein] synthase activity"/>
    <property type="evidence" value="ECO:0007669"/>
    <property type="project" value="InterPro"/>
</dbReference>
<dbReference type="SUPFAM" id="SSF47336">
    <property type="entry name" value="ACP-like"/>
    <property type="match status" value="1"/>
</dbReference>
<dbReference type="InterPro" id="IPR057326">
    <property type="entry name" value="KR_dom"/>
</dbReference>
<dbReference type="Pfam" id="PF00109">
    <property type="entry name" value="ketoacyl-synt"/>
    <property type="match status" value="1"/>
</dbReference>
<feature type="domain" description="Ketosynthase family 3 (KS3)" evidence="10">
    <location>
        <begin position="10"/>
        <end position="449"/>
    </location>
</feature>
<dbReference type="GO" id="GO:0044550">
    <property type="term" value="P:secondary metabolite biosynthetic process"/>
    <property type="evidence" value="ECO:0007669"/>
    <property type="project" value="TreeGrafter"/>
</dbReference>
<keyword evidence="4" id="KW-0808">Transferase</keyword>
<feature type="region of interest" description="Disordered" evidence="8">
    <location>
        <begin position="450"/>
        <end position="489"/>
    </location>
</feature>
<dbReference type="Pfam" id="PF02801">
    <property type="entry name" value="Ketoacyl-synt_C"/>
    <property type="match status" value="1"/>
</dbReference>
<dbReference type="FunFam" id="3.40.47.10:FF:000019">
    <property type="entry name" value="Polyketide synthase type I"/>
    <property type="match status" value="1"/>
</dbReference>
<dbReference type="SMART" id="SM00827">
    <property type="entry name" value="PKS_AT"/>
    <property type="match status" value="1"/>
</dbReference>
<keyword evidence="1" id="KW-0596">Phosphopantetheine</keyword>
<dbReference type="SUPFAM" id="SSF52151">
    <property type="entry name" value="FabD/lysophospholipase-like"/>
    <property type="match status" value="1"/>
</dbReference>
<dbReference type="InterPro" id="IPR029063">
    <property type="entry name" value="SAM-dependent_MTases_sf"/>
</dbReference>
<dbReference type="InterPro" id="IPR032821">
    <property type="entry name" value="PKS_assoc"/>
</dbReference>
<accession>A0A136JCZ1</accession>
<name>A0A136JCZ1_9PEZI</name>
<dbReference type="GO" id="GO:0004312">
    <property type="term" value="F:fatty acid synthase activity"/>
    <property type="evidence" value="ECO:0007669"/>
    <property type="project" value="TreeGrafter"/>
</dbReference>
<dbReference type="InterPro" id="IPR036291">
    <property type="entry name" value="NAD(P)-bd_dom_sf"/>
</dbReference>
<feature type="region of interest" description="Disordered" evidence="8">
    <location>
        <begin position="1985"/>
        <end position="2018"/>
    </location>
</feature>
<reference evidence="13" key="1">
    <citation type="submission" date="2016-02" db="EMBL/GenBank/DDBJ databases">
        <title>Draft genome sequence of Microdochium bolleyi, a fungal endophyte of beachgrass.</title>
        <authorList>
            <consortium name="DOE Joint Genome Institute"/>
            <person name="David A.S."/>
            <person name="May G."/>
            <person name="Haridas S."/>
            <person name="Lim J."/>
            <person name="Wang M."/>
            <person name="Labutti K."/>
            <person name="Lipzen A."/>
            <person name="Barry K."/>
            <person name="Grigoriev I.V."/>
        </authorList>
    </citation>
    <scope>NUCLEOTIDE SEQUENCE [LARGE SCALE GENOMIC DNA]</scope>
    <source>
        <strain evidence="13">J235TASD1</strain>
    </source>
</reference>
<proteinExistence type="predicted"/>
<dbReference type="SMART" id="SM00822">
    <property type="entry name" value="PKS_KR"/>
    <property type="match status" value="1"/>
</dbReference>
<dbReference type="InterPro" id="IPR014031">
    <property type="entry name" value="Ketoacyl_synth_C"/>
</dbReference>
<dbReference type="Pfam" id="PF08659">
    <property type="entry name" value="KR"/>
    <property type="match status" value="1"/>
</dbReference>
<feature type="domain" description="PKS/mFAS DH" evidence="11">
    <location>
        <begin position="1025"/>
        <end position="1360"/>
    </location>
</feature>
<evidence type="ECO:0000259" key="9">
    <source>
        <dbReference type="PROSITE" id="PS50075"/>
    </source>
</evidence>
<evidence type="ECO:0000313" key="12">
    <source>
        <dbReference type="EMBL" id="KXJ95007.1"/>
    </source>
</evidence>
<dbReference type="InterPro" id="IPR049551">
    <property type="entry name" value="PKS_DH_C"/>
</dbReference>
<evidence type="ECO:0000259" key="11">
    <source>
        <dbReference type="PROSITE" id="PS52019"/>
    </source>
</evidence>
<dbReference type="Pfam" id="PF16197">
    <property type="entry name" value="KAsynt_C_assoc"/>
    <property type="match status" value="1"/>
</dbReference>
<dbReference type="GO" id="GO:0032259">
    <property type="term" value="P:methylation"/>
    <property type="evidence" value="ECO:0007669"/>
    <property type="project" value="UniProtKB-KW"/>
</dbReference>
<dbReference type="InterPro" id="IPR006162">
    <property type="entry name" value="Ppantetheine_attach_site"/>
</dbReference>
<dbReference type="InterPro" id="IPR050091">
    <property type="entry name" value="PKS_NRPS_Biosynth_Enz"/>
</dbReference>
<dbReference type="InterPro" id="IPR001227">
    <property type="entry name" value="Ac_transferase_dom_sf"/>
</dbReference>
<dbReference type="Gene3D" id="3.40.47.10">
    <property type="match status" value="1"/>
</dbReference>
<organism evidence="12 13">
    <name type="scientific">Microdochium bolleyi</name>
    <dbReference type="NCBI Taxonomy" id="196109"/>
    <lineage>
        <taxon>Eukaryota</taxon>
        <taxon>Fungi</taxon>
        <taxon>Dikarya</taxon>
        <taxon>Ascomycota</taxon>
        <taxon>Pezizomycotina</taxon>
        <taxon>Sordariomycetes</taxon>
        <taxon>Xylariomycetidae</taxon>
        <taxon>Xylariales</taxon>
        <taxon>Microdochiaceae</taxon>
        <taxon>Microdochium</taxon>
    </lineage>
</organism>
<evidence type="ECO:0000256" key="6">
    <source>
        <dbReference type="ARBA" id="ARBA00023268"/>
    </source>
</evidence>
<dbReference type="InParanoid" id="A0A136JCZ1"/>
<dbReference type="EMBL" id="KQ964246">
    <property type="protein sequence ID" value="KXJ95007.1"/>
    <property type="molecule type" value="Genomic_DNA"/>
</dbReference>
<dbReference type="InterPro" id="IPR020841">
    <property type="entry name" value="PKS_Beta-ketoAc_synthase_dom"/>
</dbReference>
<evidence type="ECO:0000256" key="8">
    <source>
        <dbReference type="SAM" id="MobiDB-lite"/>
    </source>
</evidence>
<dbReference type="InterPro" id="IPR016035">
    <property type="entry name" value="Acyl_Trfase/lysoPLipase"/>
</dbReference>
<dbReference type="SUPFAM" id="SSF53901">
    <property type="entry name" value="Thiolase-like"/>
    <property type="match status" value="1"/>
</dbReference>